<dbReference type="InterPro" id="IPR019886">
    <property type="entry name" value="Na_symporter_ssu"/>
</dbReference>
<evidence type="ECO:0000313" key="5">
    <source>
        <dbReference type="Proteomes" id="UP000297053"/>
    </source>
</evidence>
<feature type="transmembrane region" description="Helical" evidence="2">
    <location>
        <begin position="100"/>
        <end position="121"/>
    </location>
</feature>
<protein>
    <submittedName>
        <fullName evidence="4">DUF4212 domain-containing protein</fullName>
    </submittedName>
</protein>
<evidence type="ECO:0000259" key="3">
    <source>
        <dbReference type="Pfam" id="PF13937"/>
    </source>
</evidence>
<organism evidence="4 5">
    <name type="scientific">Halomicrobium mukohataei</name>
    <dbReference type="NCBI Taxonomy" id="57705"/>
    <lineage>
        <taxon>Archaea</taxon>
        <taxon>Methanobacteriati</taxon>
        <taxon>Methanobacteriota</taxon>
        <taxon>Stenosarchaea group</taxon>
        <taxon>Halobacteria</taxon>
        <taxon>Halobacteriales</taxon>
        <taxon>Haloarculaceae</taxon>
        <taxon>Halomicrobium</taxon>
    </lineage>
</organism>
<feature type="region of interest" description="Disordered" evidence="1">
    <location>
        <begin position="132"/>
        <end position="155"/>
    </location>
</feature>
<keyword evidence="2" id="KW-0472">Membrane</keyword>
<name>A0A4D6KEP4_9EURY</name>
<proteinExistence type="predicted"/>
<dbReference type="EMBL" id="CP039375">
    <property type="protein sequence ID" value="QCD65812.1"/>
    <property type="molecule type" value="Genomic_DNA"/>
</dbReference>
<reference evidence="4 5" key="1">
    <citation type="submission" date="2019-04" db="EMBL/GenBank/DDBJ databases">
        <title>Complete genome sequence of Arthrobacter sp. ZXY-2 associated with effective atrazine degradation and salt adaptation.</title>
        <authorList>
            <person name="Zhao X."/>
        </authorList>
    </citation>
    <scope>NUCLEOTIDE SEQUENCE [LARGE SCALE GENOMIC DNA]</scope>
    <source>
        <strain evidence="5">ZP60</strain>
    </source>
</reference>
<evidence type="ECO:0000313" key="4">
    <source>
        <dbReference type="EMBL" id="QCD65812.1"/>
    </source>
</evidence>
<accession>A0A4D6KEP4</accession>
<sequence>MYIMKNGDAGSDRTVDSSADESTTDSEPRPDGGVATGDEVAYLDAEVNIFSPSTPFMRDHLRIIWSGFVAWLLIVFGPVSLTPIIPGVMTAPIPVIGFPLHYFLVGIGAPVGALLLSIWYARKRDALDEEYGISHETEPEPETEVAAAADGGTAE</sequence>
<dbReference type="NCBIfam" id="TIGR03647">
    <property type="entry name" value="Na_symport_sm"/>
    <property type="match status" value="1"/>
</dbReference>
<feature type="domain" description="Sodium symporter small subunit" evidence="3">
    <location>
        <begin position="54"/>
        <end position="133"/>
    </location>
</feature>
<keyword evidence="2" id="KW-0812">Transmembrane</keyword>
<gene>
    <name evidence="4" type="ORF">E5139_09285</name>
</gene>
<reference evidence="4 5" key="2">
    <citation type="submission" date="2019-04" db="EMBL/GenBank/DDBJ databases">
        <authorList>
            <person name="Yang S."/>
            <person name="Wei W."/>
        </authorList>
    </citation>
    <scope>NUCLEOTIDE SEQUENCE [LARGE SCALE GENOMIC DNA]</scope>
    <source>
        <strain evidence="5">ZP60</strain>
    </source>
</reference>
<dbReference type="AlphaFoldDB" id="A0A4D6KEP4"/>
<evidence type="ECO:0000256" key="2">
    <source>
        <dbReference type="SAM" id="Phobius"/>
    </source>
</evidence>
<dbReference type="Proteomes" id="UP000297053">
    <property type="component" value="Chromosome"/>
</dbReference>
<dbReference type="Pfam" id="PF13937">
    <property type="entry name" value="DUF4212"/>
    <property type="match status" value="1"/>
</dbReference>
<feature type="transmembrane region" description="Helical" evidence="2">
    <location>
        <begin position="63"/>
        <end position="88"/>
    </location>
</feature>
<evidence type="ECO:0000256" key="1">
    <source>
        <dbReference type="SAM" id="MobiDB-lite"/>
    </source>
</evidence>
<dbReference type="KEGG" id="halz:E5139_09285"/>
<feature type="region of interest" description="Disordered" evidence="1">
    <location>
        <begin position="1"/>
        <end position="35"/>
    </location>
</feature>
<keyword evidence="2" id="KW-1133">Transmembrane helix</keyword>